<evidence type="ECO:0000313" key="1">
    <source>
        <dbReference type="EMBL" id="KAF9764854.1"/>
    </source>
</evidence>
<dbReference type="AlphaFoldDB" id="A0A9P6H406"/>
<comment type="caution">
    <text evidence="1">The sequence shown here is derived from an EMBL/GenBank/DDBJ whole genome shotgun (WGS) entry which is preliminary data.</text>
</comment>
<dbReference type="Proteomes" id="UP000740883">
    <property type="component" value="Unassembled WGS sequence"/>
</dbReference>
<gene>
    <name evidence="1" type="ORF">NGRA_0223</name>
</gene>
<evidence type="ECO:0000313" key="2">
    <source>
        <dbReference type="Proteomes" id="UP000740883"/>
    </source>
</evidence>
<organism evidence="1 2">
    <name type="scientific">Nosema granulosis</name>
    <dbReference type="NCBI Taxonomy" id="83296"/>
    <lineage>
        <taxon>Eukaryota</taxon>
        <taxon>Fungi</taxon>
        <taxon>Fungi incertae sedis</taxon>
        <taxon>Microsporidia</taxon>
        <taxon>Nosematidae</taxon>
        <taxon>Nosema</taxon>
    </lineage>
</organism>
<accession>A0A9P6H406</accession>
<protein>
    <submittedName>
        <fullName evidence="1">Uncharacterized protein</fullName>
    </submittedName>
</protein>
<dbReference type="EMBL" id="SBJO01000007">
    <property type="protein sequence ID" value="KAF9764854.1"/>
    <property type="molecule type" value="Genomic_DNA"/>
</dbReference>
<sequence>MKNNLTEIFNLSELKKFIFKRDNLKAEYCTAILERRFQDCSKNGLKLFDACPAYLLLSYFLQLYEDRKNKNMYKLLEILLEKQPITTDIALLLAKEDMFTEVAIKFLDTSSVKDYIYQIIKKELMIRDRLPFEEDIIDELDDWDLYEYALSHNIDIKKRETINFKYYSLHNPEGEHFEESREYLLKRIRIYKDLKYISELCKIYSHNDYVTDCLLGFIKEGFKLEKAKEIYSFFLENQAKKFNALENGTPKETTVDISDKFNLLKCLLGHLIASRDISLLILALYLTFSHRKDFPSNYEISLIHLFLCRFFCFYKPIESLFKEFDVKNNQKFNLSFVWSDMLITLGIQDKSRVEDYRNLLQENIKIIEKSIKHFIEKGKFLHTISLMKVHAKLKDDIVDRELKASRILSTSSETIFSDLLGLECSYLFDKQTVESSARDFKNGDKKLISLFGDIYPYENVDDLFLNPVRDVKDETFEDWFKYNLSIFQCQ</sequence>
<keyword evidence="2" id="KW-1185">Reference proteome</keyword>
<name>A0A9P6H406_9MICR</name>
<reference evidence="1 2" key="1">
    <citation type="journal article" date="2020" name="Genome Biol. Evol.">
        <title>Comparative genomics of strictly vertically transmitted, feminizing microsporidia endosymbionts of amphipod crustaceans.</title>
        <authorList>
            <person name="Cormier A."/>
            <person name="Chebbi M.A."/>
            <person name="Giraud I."/>
            <person name="Wattier R."/>
            <person name="Teixeira M."/>
            <person name="Gilbert C."/>
            <person name="Rigaud T."/>
            <person name="Cordaux R."/>
        </authorList>
    </citation>
    <scope>NUCLEOTIDE SEQUENCE [LARGE SCALE GENOMIC DNA]</scope>
    <source>
        <strain evidence="1 2">Ou3-Ou53</strain>
    </source>
</reference>
<proteinExistence type="predicted"/>
<dbReference type="OrthoDB" id="2195759at2759"/>